<gene>
    <name evidence="1" type="ORF">VN97_g8019</name>
</gene>
<name>A0AAI9X6I7_PENTH</name>
<comment type="caution">
    <text evidence="1">The sequence shown here is derived from an EMBL/GenBank/DDBJ whole genome shotgun (WGS) entry which is preliminary data.</text>
</comment>
<accession>A0AAI9X6I7</accession>
<evidence type="ECO:0000313" key="2">
    <source>
        <dbReference type="Proteomes" id="UP001227192"/>
    </source>
</evidence>
<reference evidence="1" key="1">
    <citation type="submission" date="2015-06" db="EMBL/GenBank/DDBJ databases">
        <authorList>
            <person name="Nguyen H."/>
        </authorList>
    </citation>
    <scope>NUCLEOTIDE SEQUENCE</scope>
    <source>
        <strain evidence="1">DAOM 180753</strain>
    </source>
</reference>
<dbReference type="Proteomes" id="UP001227192">
    <property type="component" value="Unassembled WGS sequence"/>
</dbReference>
<dbReference type="EMBL" id="LACB01000271">
    <property type="protein sequence ID" value="KAJ9485339.1"/>
    <property type="molecule type" value="Genomic_DNA"/>
</dbReference>
<keyword evidence="2" id="KW-1185">Reference proteome</keyword>
<protein>
    <submittedName>
        <fullName evidence="1">Uncharacterized protein</fullName>
    </submittedName>
</protein>
<organism evidence="1 2">
    <name type="scientific">Penicillium thymicola</name>
    <dbReference type="NCBI Taxonomy" id="293382"/>
    <lineage>
        <taxon>Eukaryota</taxon>
        <taxon>Fungi</taxon>
        <taxon>Dikarya</taxon>
        <taxon>Ascomycota</taxon>
        <taxon>Pezizomycotina</taxon>
        <taxon>Eurotiomycetes</taxon>
        <taxon>Eurotiomycetidae</taxon>
        <taxon>Eurotiales</taxon>
        <taxon>Aspergillaceae</taxon>
        <taxon>Penicillium</taxon>
    </lineage>
</organism>
<proteinExistence type="predicted"/>
<reference evidence="1" key="2">
    <citation type="journal article" date="2016" name="Fungal Biol.">
        <title>Ochratoxin A production by Penicillium thymicola.</title>
        <authorList>
            <person name="Nguyen H.D.T."/>
            <person name="McMullin D.R."/>
            <person name="Ponomareva E."/>
            <person name="Riley R."/>
            <person name="Pomraning K.R."/>
            <person name="Baker S.E."/>
            <person name="Seifert K.A."/>
        </authorList>
    </citation>
    <scope>NUCLEOTIDE SEQUENCE</scope>
    <source>
        <strain evidence="1">DAOM 180753</strain>
    </source>
</reference>
<evidence type="ECO:0000313" key="1">
    <source>
        <dbReference type="EMBL" id="KAJ9485339.1"/>
    </source>
</evidence>
<dbReference type="AlphaFoldDB" id="A0AAI9X6I7"/>
<sequence>MADIAHSCSGGGDRSRVPLLGAEGGGSCIPDRDKLHLVASQAGRVGRGAMIRLLSRNLPTARLSRIRATKYATRHIALSLVHIAKQ</sequence>